<accession>A0A3N4L0J3</accession>
<gene>
    <name evidence="6" type="ORF">P167DRAFT_534314</name>
</gene>
<feature type="domain" description="Tyrosinase copper-binding" evidence="4">
    <location>
        <begin position="90"/>
        <end position="107"/>
    </location>
</feature>
<evidence type="ECO:0000256" key="1">
    <source>
        <dbReference type="ARBA" id="ARBA00022723"/>
    </source>
</evidence>
<feature type="domain" description="Tyrosinase copper-binding" evidence="5">
    <location>
        <begin position="260"/>
        <end position="271"/>
    </location>
</feature>
<keyword evidence="7" id="KW-1185">Reference proteome</keyword>
<dbReference type="AlphaFoldDB" id="A0A3N4L0J3"/>
<dbReference type="PANTHER" id="PTHR11474:SF126">
    <property type="entry name" value="TYROSINASE-LIKE PROTEIN TYR-1-RELATED"/>
    <property type="match status" value="1"/>
</dbReference>
<evidence type="ECO:0000259" key="5">
    <source>
        <dbReference type="PROSITE" id="PS00498"/>
    </source>
</evidence>
<evidence type="ECO:0000256" key="3">
    <source>
        <dbReference type="SAM" id="SignalP"/>
    </source>
</evidence>
<dbReference type="Pfam" id="PF00264">
    <property type="entry name" value="Tyrosinase"/>
    <property type="match status" value="1"/>
</dbReference>
<dbReference type="PROSITE" id="PS00498">
    <property type="entry name" value="TYROSINASE_2"/>
    <property type="match status" value="1"/>
</dbReference>
<dbReference type="InterPro" id="IPR050316">
    <property type="entry name" value="Tyrosinase/Hemocyanin"/>
</dbReference>
<keyword evidence="1" id="KW-0479">Metal-binding</keyword>
<keyword evidence="3" id="KW-0732">Signal</keyword>
<evidence type="ECO:0000256" key="2">
    <source>
        <dbReference type="ARBA" id="ARBA00023008"/>
    </source>
</evidence>
<dbReference type="Proteomes" id="UP000277580">
    <property type="component" value="Unassembled WGS sequence"/>
</dbReference>
<proteinExistence type="predicted"/>
<dbReference type="GO" id="GO:0016491">
    <property type="term" value="F:oxidoreductase activity"/>
    <property type="evidence" value="ECO:0007669"/>
    <property type="project" value="InterPro"/>
</dbReference>
<dbReference type="InterPro" id="IPR008922">
    <property type="entry name" value="Di-copper_centre_dom_sf"/>
</dbReference>
<reference evidence="6 7" key="1">
    <citation type="journal article" date="2018" name="Nat. Ecol. Evol.">
        <title>Pezizomycetes genomes reveal the molecular basis of ectomycorrhizal truffle lifestyle.</title>
        <authorList>
            <person name="Murat C."/>
            <person name="Payen T."/>
            <person name="Noel B."/>
            <person name="Kuo A."/>
            <person name="Morin E."/>
            <person name="Chen J."/>
            <person name="Kohler A."/>
            <person name="Krizsan K."/>
            <person name="Balestrini R."/>
            <person name="Da Silva C."/>
            <person name="Montanini B."/>
            <person name="Hainaut M."/>
            <person name="Levati E."/>
            <person name="Barry K.W."/>
            <person name="Belfiori B."/>
            <person name="Cichocki N."/>
            <person name="Clum A."/>
            <person name="Dockter R.B."/>
            <person name="Fauchery L."/>
            <person name="Guy J."/>
            <person name="Iotti M."/>
            <person name="Le Tacon F."/>
            <person name="Lindquist E.A."/>
            <person name="Lipzen A."/>
            <person name="Malagnac F."/>
            <person name="Mello A."/>
            <person name="Molinier V."/>
            <person name="Miyauchi S."/>
            <person name="Poulain J."/>
            <person name="Riccioni C."/>
            <person name="Rubini A."/>
            <person name="Sitrit Y."/>
            <person name="Splivallo R."/>
            <person name="Traeger S."/>
            <person name="Wang M."/>
            <person name="Zifcakova L."/>
            <person name="Wipf D."/>
            <person name="Zambonelli A."/>
            <person name="Paolocci F."/>
            <person name="Nowrousian M."/>
            <person name="Ottonello S."/>
            <person name="Baldrian P."/>
            <person name="Spatafora J.W."/>
            <person name="Henrissat B."/>
            <person name="Nagy L.G."/>
            <person name="Aury J.M."/>
            <person name="Wincker P."/>
            <person name="Grigoriev I.V."/>
            <person name="Bonfante P."/>
            <person name="Martin F.M."/>
        </authorList>
    </citation>
    <scope>NUCLEOTIDE SEQUENCE [LARGE SCALE GENOMIC DNA]</scope>
    <source>
        <strain evidence="6 7">CCBAS932</strain>
    </source>
</reference>
<evidence type="ECO:0000313" key="7">
    <source>
        <dbReference type="Proteomes" id="UP000277580"/>
    </source>
</evidence>
<organism evidence="6 7">
    <name type="scientific">Morchella conica CCBAS932</name>
    <dbReference type="NCBI Taxonomy" id="1392247"/>
    <lineage>
        <taxon>Eukaryota</taxon>
        <taxon>Fungi</taxon>
        <taxon>Dikarya</taxon>
        <taxon>Ascomycota</taxon>
        <taxon>Pezizomycotina</taxon>
        <taxon>Pezizomycetes</taxon>
        <taxon>Pezizales</taxon>
        <taxon>Morchellaceae</taxon>
        <taxon>Morchella</taxon>
    </lineage>
</organism>
<dbReference type="SUPFAM" id="SSF48056">
    <property type="entry name" value="Di-copper centre-containing domain"/>
    <property type="match status" value="1"/>
</dbReference>
<dbReference type="PANTHER" id="PTHR11474">
    <property type="entry name" value="TYROSINASE FAMILY MEMBER"/>
    <property type="match status" value="1"/>
</dbReference>
<evidence type="ECO:0000259" key="4">
    <source>
        <dbReference type="PROSITE" id="PS00497"/>
    </source>
</evidence>
<protein>
    <submittedName>
        <fullName evidence="6">Di-copper centre-containing protein</fullName>
    </submittedName>
</protein>
<feature type="signal peptide" evidence="3">
    <location>
        <begin position="1"/>
        <end position="23"/>
    </location>
</feature>
<sequence length="359" mass="38764">MRYSISSVVSALSLASVLGGVGAVPVADTCRNPIVRKEWRTLKNSEKASYITAVKCLQTTPSIATATIPNAISRFDDFQGVHIQRTFQIHFVGHFLAWHRYYVAAYEKALREECGYTGAQPYWDWTLDSADFLSSPLWDPTTGFGGNGAPIPATNNSFAVPGATGGGCVTDGPFVDFRLHLGPGDSLNATSRCLTRGFSPVIAANFSNTAKVDRALAQVDFGWFDKIVEGETNFVNVGIHGGGHYSIGGEAGDLYASPGDPVFYLHHANLDRVYWLWQSQNLATRLLDISGSVELLGPITGPNVTLSFPIEMGPLAKNITVRNLMDIQGLAAGTGPLCYEYADSPAVDDDEDEDENDKC</sequence>
<name>A0A3N4L0J3_9PEZI</name>
<dbReference type="PRINTS" id="PR00092">
    <property type="entry name" value="TYROSINASE"/>
</dbReference>
<dbReference type="EMBL" id="ML119119">
    <property type="protein sequence ID" value="RPB14091.1"/>
    <property type="molecule type" value="Genomic_DNA"/>
</dbReference>
<dbReference type="GO" id="GO:0046872">
    <property type="term" value="F:metal ion binding"/>
    <property type="evidence" value="ECO:0007669"/>
    <property type="project" value="UniProtKB-KW"/>
</dbReference>
<keyword evidence="2" id="KW-0186">Copper</keyword>
<dbReference type="STRING" id="1392247.A0A3N4L0J3"/>
<dbReference type="Gene3D" id="1.10.1280.10">
    <property type="entry name" value="Di-copper center containing domain from catechol oxidase"/>
    <property type="match status" value="1"/>
</dbReference>
<dbReference type="InterPro" id="IPR002227">
    <property type="entry name" value="Tyrosinase_Cu-bd"/>
</dbReference>
<dbReference type="PROSITE" id="PS00497">
    <property type="entry name" value="TYROSINASE_1"/>
    <property type="match status" value="1"/>
</dbReference>
<evidence type="ECO:0000313" key="6">
    <source>
        <dbReference type="EMBL" id="RPB14091.1"/>
    </source>
</evidence>
<dbReference type="OrthoDB" id="6132182at2759"/>
<dbReference type="InParanoid" id="A0A3N4L0J3"/>
<feature type="chain" id="PRO_5017963516" evidence="3">
    <location>
        <begin position="24"/>
        <end position="359"/>
    </location>
</feature>